<proteinExistence type="predicted"/>
<dbReference type="InParanoid" id="A0A061FAK6"/>
<evidence type="ECO:0000313" key="2">
    <source>
        <dbReference type="Proteomes" id="UP000026915"/>
    </source>
</evidence>
<keyword evidence="2" id="KW-1185">Reference proteome</keyword>
<gene>
    <name evidence="1" type="ORF">TCM_032803</name>
</gene>
<reference evidence="1 2" key="1">
    <citation type="journal article" date="2013" name="Genome Biol.">
        <title>The genome sequence of the most widely cultivated cacao type and its use to identify candidate genes regulating pod color.</title>
        <authorList>
            <person name="Motamayor J.C."/>
            <person name="Mockaitis K."/>
            <person name="Schmutz J."/>
            <person name="Haiminen N."/>
            <person name="Iii D.L."/>
            <person name="Cornejo O."/>
            <person name="Findley S.D."/>
            <person name="Zheng P."/>
            <person name="Utro F."/>
            <person name="Royaert S."/>
            <person name="Saski C."/>
            <person name="Jenkins J."/>
            <person name="Podicheti R."/>
            <person name="Zhao M."/>
            <person name="Scheffler B.E."/>
            <person name="Stack J.C."/>
            <person name="Feltus F.A."/>
            <person name="Mustiga G.M."/>
            <person name="Amores F."/>
            <person name="Phillips W."/>
            <person name="Marelli J.P."/>
            <person name="May G.D."/>
            <person name="Shapiro H."/>
            <person name="Ma J."/>
            <person name="Bustamante C.D."/>
            <person name="Schnell R.J."/>
            <person name="Main D."/>
            <person name="Gilbert D."/>
            <person name="Parida L."/>
            <person name="Kuhn D.N."/>
        </authorList>
    </citation>
    <scope>NUCLEOTIDE SEQUENCE [LARGE SCALE GENOMIC DNA]</scope>
    <source>
        <strain evidence="2">cv. Matina 1-6</strain>
    </source>
</reference>
<name>A0A061FAK6_THECC</name>
<accession>A0A061FAK6</accession>
<dbReference type="Proteomes" id="UP000026915">
    <property type="component" value="Chromosome 7"/>
</dbReference>
<dbReference type="Gramene" id="EOY13943">
    <property type="protein sequence ID" value="EOY13943"/>
    <property type="gene ID" value="TCM_032803"/>
</dbReference>
<dbReference type="EMBL" id="CM001885">
    <property type="protein sequence ID" value="EOY13943.1"/>
    <property type="molecule type" value="Genomic_DNA"/>
</dbReference>
<organism evidence="1 2">
    <name type="scientific">Theobroma cacao</name>
    <name type="common">Cacao</name>
    <name type="synonym">Cocoa</name>
    <dbReference type="NCBI Taxonomy" id="3641"/>
    <lineage>
        <taxon>Eukaryota</taxon>
        <taxon>Viridiplantae</taxon>
        <taxon>Streptophyta</taxon>
        <taxon>Embryophyta</taxon>
        <taxon>Tracheophyta</taxon>
        <taxon>Spermatophyta</taxon>
        <taxon>Magnoliopsida</taxon>
        <taxon>eudicotyledons</taxon>
        <taxon>Gunneridae</taxon>
        <taxon>Pentapetalae</taxon>
        <taxon>rosids</taxon>
        <taxon>malvids</taxon>
        <taxon>Malvales</taxon>
        <taxon>Malvaceae</taxon>
        <taxon>Byttnerioideae</taxon>
        <taxon>Theobroma</taxon>
    </lineage>
</organism>
<dbReference type="AlphaFoldDB" id="A0A061FAK6"/>
<protein>
    <submittedName>
        <fullName evidence="1">Uncharacterized protein</fullName>
    </submittedName>
</protein>
<evidence type="ECO:0000313" key="1">
    <source>
        <dbReference type="EMBL" id="EOY13943.1"/>
    </source>
</evidence>
<dbReference type="HOGENOM" id="CLU_2268721_0_0_1"/>
<sequence>MWKFLSSLVITLDNMKILKVINLLGVQYLLHYSKVFKNFIYKYSKKSSFSNIGESPSIQLEFGAKIQLDKYDLRYVVDIWNGKGMMTSLWIVFRPRDEFWTLI</sequence>